<name>A0A840IJD6_9ACTN</name>
<dbReference type="EMBL" id="JACHNU010000006">
    <property type="protein sequence ID" value="MBB4664060.1"/>
    <property type="molecule type" value="Genomic_DNA"/>
</dbReference>
<protein>
    <submittedName>
        <fullName evidence="3">Putative TIM-barrel fold metal-dependent hydrolase</fullName>
    </submittedName>
</protein>
<keyword evidence="1" id="KW-0456">Lyase</keyword>
<dbReference type="PANTHER" id="PTHR21240">
    <property type="entry name" value="2-AMINO-3-CARBOXYLMUCONATE-6-SEMIALDEHYDE DECARBOXYLASE"/>
    <property type="match status" value="1"/>
</dbReference>
<gene>
    <name evidence="3" type="ORF">BDZ31_003663</name>
</gene>
<dbReference type="Gene3D" id="3.20.20.140">
    <property type="entry name" value="Metal-dependent hydrolases"/>
    <property type="match status" value="1"/>
</dbReference>
<dbReference type="GO" id="GO:0016831">
    <property type="term" value="F:carboxy-lyase activity"/>
    <property type="evidence" value="ECO:0007669"/>
    <property type="project" value="InterPro"/>
</dbReference>
<evidence type="ECO:0000313" key="4">
    <source>
        <dbReference type="Proteomes" id="UP000585272"/>
    </source>
</evidence>
<dbReference type="Proteomes" id="UP000585272">
    <property type="component" value="Unassembled WGS sequence"/>
</dbReference>
<keyword evidence="3" id="KW-0378">Hydrolase</keyword>
<dbReference type="AlphaFoldDB" id="A0A840IJD6"/>
<dbReference type="InterPro" id="IPR032465">
    <property type="entry name" value="ACMSD"/>
</dbReference>
<reference evidence="3 4" key="1">
    <citation type="submission" date="2020-08" db="EMBL/GenBank/DDBJ databases">
        <title>Genomic Encyclopedia of Archaeal and Bacterial Type Strains, Phase II (KMG-II): from individual species to whole genera.</title>
        <authorList>
            <person name="Goeker M."/>
        </authorList>
    </citation>
    <scope>NUCLEOTIDE SEQUENCE [LARGE SCALE GENOMIC DNA]</scope>
    <source>
        <strain evidence="3 4">DSM 23288</strain>
    </source>
</reference>
<evidence type="ECO:0000256" key="1">
    <source>
        <dbReference type="ARBA" id="ARBA00023239"/>
    </source>
</evidence>
<proteinExistence type="predicted"/>
<dbReference type="InterPro" id="IPR006680">
    <property type="entry name" value="Amidohydro-rel"/>
</dbReference>
<sequence>MTLVFDAHVRLGVGRDASLTAGELLAAMDRLGIDRALISPQERCLAVDHRDGNAFVAEAARRSGDRLLPYAVASPWRGRGALDELARAADDGAVALALDPAVQGFDLLDGQADPLVEAAAARGWPIYVRTGTPSFALPLQLAELAVRHPQASFVMGKSGATDFWIDARPALERAPNLYADTAYAPWDVVLAGLAAPPIGWGRLVFSTDMPNSAPAIERARHDAWPLGDEARAAILGGTLQRLLP</sequence>
<keyword evidence="4" id="KW-1185">Reference proteome</keyword>
<accession>A0A840IJD6</accession>
<dbReference type="Pfam" id="PF04909">
    <property type="entry name" value="Amidohydro_2"/>
    <property type="match status" value="1"/>
</dbReference>
<organism evidence="3 4">
    <name type="scientific">Conexibacter arvalis</name>
    <dbReference type="NCBI Taxonomy" id="912552"/>
    <lineage>
        <taxon>Bacteria</taxon>
        <taxon>Bacillati</taxon>
        <taxon>Actinomycetota</taxon>
        <taxon>Thermoleophilia</taxon>
        <taxon>Solirubrobacterales</taxon>
        <taxon>Conexibacteraceae</taxon>
        <taxon>Conexibacter</taxon>
    </lineage>
</organism>
<evidence type="ECO:0000313" key="3">
    <source>
        <dbReference type="EMBL" id="MBB4664060.1"/>
    </source>
</evidence>
<evidence type="ECO:0000259" key="2">
    <source>
        <dbReference type="Pfam" id="PF04909"/>
    </source>
</evidence>
<dbReference type="RefSeq" id="WP_343075626.1">
    <property type="nucleotide sequence ID" value="NZ_JACHNU010000006.1"/>
</dbReference>
<dbReference type="GO" id="GO:0016787">
    <property type="term" value="F:hydrolase activity"/>
    <property type="evidence" value="ECO:0007669"/>
    <property type="project" value="UniProtKB-KW"/>
</dbReference>
<comment type="caution">
    <text evidence="3">The sequence shown here is derived from an EMBL/GenBank/DDBJ whole genome shotgun (WGS) entry which is preliminary data.</text>
</comment>
<dbReference type="SUPFAM" id="SSF51556">
    <property type="entry name" value="Metallo-dependent hydrolases"/>
    <property type="match status" value="1"/>
</dbReference>
<feature type="domain" description="Amidohydrolase-related" evidence="2">
    <location>
        <begin position="47"/>
        <end position="243"/>
    </location>
</feature>
<dbReference type="InterPro" id="IPR032466">
    <property type="entry name" value="Metal_Hydrolase"/>
</dbReference>